<dbReference type="Gene3D" id="3.40.50.410">
    <property type="entry name" value="von Willebrand factor, type A domain"/>
    <property type="match status" value="1"/>
</dbReference>
<feature type="domain" description="VWFA" evidence="2">
    <location>
        <begin position="346"/>
        <end position="536"/>
    </location>
</feature>
<gene>
    <name evidence="3" type="ORF">Vau01_058870</name>
</gene>
<feature type="compositionally biased region" description="Polar residues" evidence="1">
    <location>
        <begin position="310"/>
        <end position="319"/>
    </location>
</feature>
<reference evidence="3" key="1">
    <citation type="submission" date="2021-01" db="EMBL/GenBank/DDBJ databases">
        <title>Whole genome shotgun sequence of Virgisporangium aurantiacum NBRC 16421.</title>
        <authorList>
            <person name="Komaki H."/>
            <person name="Tamura T."/>
        </authorList>
    </citation>
    <scope>NUCLEOTIDE SEQUENCE</scope>
    <source>
        <strain evidence="3">NBRC 16421</strain>
    </source>
</reference>
<evidence type="ECO:0000313" key="3">
    <source>
        <dbReference type="EMBL" id="GIJ58371.1"/>
    </source>
</evidence>
<sequence>MPPPVIWLSGALVLVLAAWASVTWINAALGSETCASPVVLEVAAAPALAPALGDLAGPGAAGSCAEIRVSARDSSAYAEILANPPPGILPQVWIPESSFWLGRAQARGAFTIPETGTSIATSPVVIALTEAAAGNLGWPGRPVPWADLLGTGANLPVGIPDPAADPVGIAGLIGVQAATANRSDAGPAESLVLRRLTQYVAPRAADLYLRLPEAGGGAGTLPAFLTSEQALLRHNARGGAATSLVASYPGSTVPTLDFPYVVLPGAQKAEVAAATAFLDRLLRPDARQALQKAGFRDPDGTPPAMKDPQPSASRVSTAPINPVAMPTEDDLVQVLSRWTGVQLSARILAVIDVSGSMNERTPTGQTRLSLMMQAGQEGVGLLLDSTELGIWVFSTRMNGTLDYQVLVPTGPLANQRGRIVSALGAIKAKPDGDTGLYDTTLAAYQEARRTWMPGRINVLLIATDGRNDDDNSISRAQLLAELQKLADPRRPLPILFMGLGDGIDVNELNEIAKTVDGRVYVARQPNDIRGIFFAALSDFGCQPPSCRK</sequence>
<keyword evidence="4" id="KW-1185">Reference proteome</keyword>
<dbReference type="RefSeq" id="WP_203998985.1">
    <property type="nucleotide sequence ID" value="NZ_BOPG01000034.1"/>
</dbReference>
<dbReference type="SMART" id="SM00327">
    <property type="entry name" value="VWA"/>
    <property type="match status" value="1"/>
</dbReference>
<dbReference type="SUPFAM" id="SSF53850">
    <property type="entry name" value="Periplasmic binding protein-like II"/>
    <property type="match status" value="1"/>
</dbReference>
<comment type="caution">
    <text evidence="3">The sequence shown here is derived from an EMBL/GenBank/DDBJ whole genome shotgun (WGS) entry which is preliminary data.</text>
</comment>
<dbReference type="SUPFAM" id="SSF53300">
    <property type="entry name" value="vWA-like"/>
    <property type="match status" value="1"/>
</dbReference>
<organism evidence="3 4">
    <name type="scientific">Virgisporangium aurantiacum</name>
    <dbReference type="NCBI Taxonomy" id="175570"/>
    <lineage>
        <taxon>Bacteria</taxon>
        <taxon>Bacillati</taxon>
        <taxon>Actinomycetota</taxon>
        <taxon>Actinomycetes</taxon>
        <taxon>Micromonosporales</taxon>
        <taxon>Micromonosporaceae</taxon>
        <taxon>Virgisporangium</taxon>
    </lineage>
</organism>
<dbReference type="Proteomes" id="UP000612585">
    <property type="component" value="Unassembled WGS sequence"/>
</dbReference>
<dbReference type="Pfam" id="PF00092">
    <property type="entry name" value="VWA"/>
    <property type="match status" value="1"/>
</dbReference>
<accession>A0A8J3ZAY6</accession>
<feature type="region of interest" description="Disordered" evidence="1">
    <location>
        <begin position="293"/>
        <end position="322"/>
    </location>
</feature>
<evidence type="ECO:0000256" key="1">
    <source>
        <dbReference type="SAM" id="MobiDB-lite"/>
    </source>
</evidence>
<dbReference type="AlphaFoldDB" id="A0A8J3ZAY6"/>
<dbReference type="EMBL" id="BOPG01000034">
    <property type="protein sequence ID" value="GIJ58371.1"/>
    <property type="molecule type" value="Genomic_DNA"/>
</dbReference>
<protein>
    <recommendedName>
        <fullName evidence="2">VWFA domain-containing protein</fullName>
    </recommendedName>
</protein>
<dbReference type="InterPro" id="IPR036465">
    <property type="entry name" value="vWFA_dom_sf"/>
</dbReference>
<evidence type="ECO:0000259" key="2">
    <source>
        <dbReference type="PROSITE" id="PS50234"/>
    </source>
</evidence>
<evidence type="ECO:0000313" key="4">
    <source>
        <dbReference type="Proteomes" id="UP000612585"/>
    </source>
</evidence>
<dbReference type="PROSITE" id="PS50234">
    <property type="entry name" value="VWFA"/>
    <property type="match status" value="1"/>
</dbReference>
<dbReference type="Pfam" id="PF13531">
    <property type="entry name" value="SBP_bac_11"/>
    <property type="match status" value="1"/>
</dbReference>
<name>A0A8J3ZAY6_9ACTN</name>
<dbReference type="InterPro" id="IPR002035">
    <property type="entry name" value="VWF_A"/>
</dbReference>
<proteinExistence type="predicted"/>